<feature type="region of interest" description="Disordered" evidence="1">
    <location>
        <begin position="210"/>
        <end position="248"/>
    </location>
</feature>
<feature type="compositionally biased region" description="Acidic residues" evidence="1">
    <location>
        <begin position="233"/>
        <end position="247"/>
    </location>
</feature>
<sequence length="520" mass="56870">MNLEWSGRFNRNASITIKELFNRSADNFYGKKKKYCRIVEKLKERQSQGVTPVPTLGESQSSDVVNPAQDTRLSQHSVTVSTVARPVHFPSEVDSRNSVAADQPVAEYFPHGSAIPVQEIRILEPEASLSAASNPVGRLPEIDSLSDVIASAPLLSIDEILGVEMTDDVAAIVLSKNCSCLVIAQDNGDICLLDTLSGAIQRAWRQTLQNNHPVEPMQTSDEEASMNDGSELASDEEPMDYDSDSDDDTRVSCLALSADQQQCVVGRDDGQIRLYNLSNARGLGADNESPPQDCRQMPADECVGLAFTANERELIAVRENGSVDLCDIQNGSVFFRQQLSIGQRRPDHMASLVTSHTVSSTVTVITPSNVLQQVNALTGECRSIRQLGAGATAVLETDNYYGIAHCLSDGQAELLIYDRHTGGLRHQMNVSPDEVNQGKLTMSSDGRWLLCGARGRIRIVDLHGVEPDRTIAIGSRWDLAGLVCHPGRPWIVLAHERMVRIGEVIAQESGIMQRNAWVEE</sequence>
<protein>
    <submittedName>
        <fullName evidence="2">Uncharacterized protein</fullName>
    </submittedName>
</protein>
<dbReference type="SUPFAM" id="SSF50998">
    <property type="entry name" value="Quinoprotein alcohol dehydrogenase-like"/>
    <property type="match status" value="1"/>
</dbReference>
<proteinExistence type="predicted"/>
<evidence type="ECO:0000256" key="1">
    <source>
        <dbReference type="SAM" id="MobiDB-lite"/>
    </source>
</evidence>
<dbReference type="Gene3D" id="2.130.10.10">
    <property type="entry name" value="YVTN repeat-like/Quinoprotein amine dehydrogenase"/>
    <property type="match status" value="2"/>
</dbReference>
<gene>
    <name evidence="2" type="ORF">GCM10023116_24520</name>
</gene>
<dbReference type="InterPro" id="IPR011047">
    <property type="entry name" value="Quinoprotein_ADH-like_sf"/>
</dbReference>
<keyword evidence="3" id="KW-1185">Reference proteome</keyword>
<organism evidence="2 3">
    <name type="scientific">Kistimonas scapharcae</name>
    <dbReference type="NCBI Taxonomy" id="1036133"/>
    <lineage>
        <taxon>Bacteria</taxon>
        <taxon>Pseudomonadati</taxon>
        <taxon>Pseudomonadota</taxon>
        <taxon>Gammaproteobacteria</taxon>
        <taxon>Oceanospirillales</taxon>
        <taxon>Endozoicomonadaceae</taxon>
        <taxon>Kistimonas</taxon>
    </lineage>
</organism>
<dbReference type="RefSeq" id="WP_345196272.1">
    <property type="nucleotide sequence ID" value="NZ_BAABFL010000369.1"/>
</dbReference>
<evidence type="ECO:0000313" key="3">
    <source>
        <dbReference type="Proteomes" id="UP001500604"/>
    </source>
</evidence>
<dbReference type="EMBL" id="BAABFL010000369">
    <property type="protein sequence ID" value="GAA4650169.1"/>
    <property type="molecule type" value="Genomic_DNA"/>
</dbReference>
<evidence type="ECO:0000313" key="2">
    <source>
        <dbReference type="EMBL" id="GAA4650169.1"/>
    </source>
</evidence>
<reference evidence="3" key="1">
    <citation type="journal article" date="2019" name="Int. J. Syst. Evol. Microbiol.">
        <title>The Global Catalogue of Microorganisms (GCM) 10K type strain sequencing project: providing services to taxonomists for standard genome sequencing and annotation.</title>
        <authorList>
            <consortium name="The Broad Institute Genomics Platform"/>
            <consortium name="The Broad Institute Genome Sequencing Center for Infectious Disease"/>
            <person name="Wu L."/>
            <person name="Ma J."/>
        </authorList>
    </citation>
    <scope>NUCLEOTIDE SEQUENCE [LARGE SCALE GENOMIC DNA]</scope>
    <source>
        <strain evidence="3">JCM 17805</strain>
    </source>
</reference>
<comment type="caution">
    <text evidence="2">The sequence shown here is derived from an EMBL/GenBank/DDBJ whole genome shotgun (WGS) entry which is preliminary data.</text>
</comment>
<name>A0ABP8V2D9_9GAMM</name>
<accession>A0ABP8V2D9</accession>
<dbReference type="InterPro" id="IPR015943">
    <property type="entry name" value="WD40/YVTN_repeat-like_dom_sf"/>
</dbReference>
<dbReference type="Proteomes" id="UP001500604">
    <property type="component" value="Unassembled WGS sequence"/>
</dbReference>